<feature type="compositionally biased region" description="Gly residues" evidence="1">
    <location>
        <begin position="155"/>
        <end position="166"/>
    </location>
</feature>
<reference evidence="4" key="1">
    <citation type="submission" date="2023-09" db="EMBL/GenBank/DDBJ databases">
        <title>Flavobacterium sp. 20NA77.7 isolated from freshwater.</title>
        <authorList>
            <person name="Le V."/>
            <person name="Ko S.-R."/>
            <person name="Ahn C.-Y."/>
            <person name="Oh H.-M."/>
        </authorList>
    </citation>
    <scope>NUCLEOTIDE SEQUENCE</scope>
    <source>
        <strain evidence="4">20NA77.7</strain>
    </source>
</reference>
<feature type="transmembrane region" description="Helical" evidence="2">
    <location>
        <begin position="37"/>
        <end position="56"/>
    </location>
</feature>
<feature type="compositionally biased region" description="Basic and acidic residues" evidence="1">
    <location>
        <begin position="83"/>
        <end position="97"/>
    </location>
</feature>
<sequence length="271" mass="29733">MSNFNVEKNSWLEVVFEGKNKAYGAYQLRQENDRTTLKALCIAVVLVATGLGLVSFSTTKYEEPIIHACPKLEPSVVFVEPSKMKPKTEKQHGEKNTKKNTRPNIHDTPRISDIVTPKPVEIPGKEPFNPNGSENGKKPGTEGNPFTTITTSSGGTSGGGNGGGGSMNIVSESASFPGGINKFREYVASKFKIPSDFNKEYVYIELSFIIETDGSISSIKMLNNGDEKLEKEAIRVLQSMKQKWEPGKSNGIAVRSEKMLPIKIMVTEIED</sequence>
<gene>
    <name evidence="4" type="ORF">RF683_02630</name>
</gene>
<evidence type="ECO:0000256" key="2">
    <source>
        <dbReference type="SAM" id="Phobius"/>
    </source>
</evidence>
<evidence type="ECO:0000313" key="5">
    <source>
        <dbReference type="Proteomes" id="UP001180481"/>
    </source>
</evidence>
<dbReference type="SUPFAM" id="SSF74653">
    <property type="entry name" value="TolA/TonB C-terminal domain"/>
    <property type="match status" value="1"/>
</dbReference>
<keyword evidence="2" id="KW-0472">Membrane</keyword>
<dbReference type="Pfam" id="PF03544">
    <property type="entry name" value="TonB_C"/>
    <property type="match status" value="1"/>
</dbReference>
<dbReference type="Gene3D" id="3.30.1150.10">
    <property type="match status" value="1"/>
</dbReference>
<keyword evidence="2" id="KW-0812">Transmembrane</keyword>
<keyword evidence="2" id="KW-1133">Transmembrane helix</keyword>
<dbReference type="RefSeq" id="WP_309532666.1">
    <property type="nucleotide sequence ID" value="NZ_CP133721.1"/>
</dbReference>
<dbReference type="EMBL" id="CP133721">
    <property type="protein sequence ID" value="WMW78358.1"/>
    <property type="molecule type" value="Genomic_DNA"/>
</dbReference>
<evidence type="ECO:0000256" key="1">
    <source>
        <dbReference type="SAM" id="MobiDB-lite"/>
    </source>
</evidence>
<keyword evidence="5" id="KW-1185">Reference proteome</keyword>
<evidence type="ECO:0000259" key="3">
    <source>
        <dbReference type="Pfam" id="PF03544"/>
    </source>
</evidence>
<proteinExistence type="predicted"/>
<accession>A0ABY9RC00</accession>
<evidence type="ECO:0000313" key="4">
    <source>
        <dbReference type="EMBL" id="WMW78358.1"/>
    </source>
</evidence>
<name>A0ABY9RC00_9FLAO</name>
<dbReference type="Proteomes" id="UP001180481">
    <property type="component" value="Chromosome"/>
</dbReference>
<organism evidence="4 5">
    <name type="scientific">Flavobacterium nakdongensis</name>
    <dbReference type="NCBI Taxonomy" id="3073563"/>
    <lineage>
        <taxon>Bacteria</taxon>
        <taxon>Pseudomonadati</taxon>
        <taxon>Bacteroidota</taxon>
        <taxon>Flavobacteriia</taxon>
        <taxon>Flavobacteriales</taxon>
        <taxon>Flavobacteriaceae</taxon>
        <taxon>Flavobacterium</taxon>
    </lineage>
</organism>
<dbReference type="InterPro" id="IPR037682">
    <property type="entry name" value="TonB_C"/>
</dbReference>
<feature type="region of interest" description="Disordered" evidence="1">
    <location>
        <begin position="83"/>
        <end position="166"/>
    </location>
</feature>
<feature type="domain" description="TonB C-terminal" evidence="3">
    <location>
        <begin position="204"/>
        <end position="262"/>
    </location>
</feature>
<protein>
    <submittedName>
        <fullName evidence="4">Energy transducer TonB</fullName>
    </submittedName>
</protein>